<protein>
    <submittedName>
        <fullName evidence="2">Uncharacterized protein</fullName>
    </submittedName>
</protein>
<dbReference type="OrthoDB" id="8948568at2759"/>
<feature type="compositionally biased region" description="Low complexity" evidence="1">
    <location>
        <begin position="12"/>
        <end position="21"/>
    </location>
</feature>
<organism evidence="2 3">
    <name type="scientific">Anabarilius grahami</name>
    <name type="common">Kanglang fish</name>
    <name type="synonym">Barilius grahami</name>
    <dbReference type="NCBI Taxonomy" id="495550"/>
    <lineage>
        <taxon>Eukaryota</taxon>
        <taxon>Metazoa</taxon>
        <taxon>Chordata</taxon>
        <taxon>Craniata</taxon>
        <taxon>Vertebrata</taxon>
        <taxon>Euteleostomi</taxon>
        <taxon>Actinopterygii</taxon>
        <taxon>Neopterygii</taxon>
        <taxon>Teleostei</taxon>
        <taxon>Ostariophysi</taxon>
        <taxon>Cypriniformes</taxon>
        <taxon>Xenocyprididae</taxon>
        <taxon>Xenocypridinae</taxon>
        <taxon>Xenocypridinae incertae sedis</taxon>
        <taxon>Anabarilius</taxon>
    </lineage>
</organism>
<comment type="caution">
    <text evidence="2">The sequence shown here is derived from an EMBL/GenBank/DDBJ whole genome shotgun (WGS) entry which is preliminary data.</text>
</comment>
<accession>A0A3N0YQS3</accession>
<evidence type="ECO:0000313" key="3">
    <source>
        <dbReference type="Proteomes" id="UP000281406"/>
    </source>
</evidence>
<keyword evidence="3" id="KW-1185">Reference proteome</keyword>
<dbReference type="AlphaFoldDB" id="A0A3N0YQS3"/>
<name>A0A3N0YQS3_ANAGA</name>
<evidence type="ECO:0000313" key="2">
    <source>
        <dbReference type="EMBL" id="ROL48048.1"/>
    </source>
</evidence>
<reference evidence="2 3" key="1">
    <citation type="submission" date="2018-10" db="EMBL/GenBank/DDBJ databases">
        <title>Genome assembly for a Yunnan-Guizhou Plateau 3E fish, Anabarilius grahami (Regan), and its evolutionary and genetic applications.</title>
        <authorList>
            <person name="Jiang W."/>
        </authorList>
    </citation>
    <scope>NUCLEOTIDE SEQUENCE [LARGE SCALE GENOMIC DNA]</scope>
    <source>
        <strain evidence="2">AG-KIZ</strain>
        <tissue evidence="2">Muscle</tissue>
    </source>
</reference>
<feature type="region of interest" description="Disordered" evidence="1">
    <location>
        <begin position="12"/>
        <end position="44"/>
    </location>
</feature>
<dbReference type="Proteomes" id="UP000281406">
    <property type="component" value="Unassembled WGS sequence"/>
</dbReference>
<gene>
    <name evidence="2" type="ORF">DPX16_18648</name>
</gene>
<evidence type="ECO:0000256" key="1">
    <source>
        <dbReference type="SAM" id="MobiDB-lite"/>
    </source>
</evidence>
<dbReference type="EMBL" id="RJVU01033627">
    <property type="protein sequence ID" value="ROL48048.1"/>
    <property type="molecule type" value="Genomic_DNA"/>
</dbReference>
<sequence>MSDGRIIFSVPSPSFGPVSGGLESWRSPGTESGQALRRGSDFQKQKEDERIDVCLITSPPHSLARSLSLSRSHARYFPARSLKPARLDRFALIVPDELLHFLANVSPSAIGKERNEGKSLPPWRCHFHTLRLAACQQTGHSKEAEWTERNQEPNDHS</sequence>
<proteinExistence type="predicted"/>